<evidence type="ECO:0000256" key="1">
    <source>
        <dbReference type="ARBA" id="ARBA00004651"/>
    </source>
</evidence>
<reference evidence="9 10" key="1">
    <citation type="submission" date="2021-01" db="EMBL/GenBank/DDBJ databases">
        <title>Genomic Encyclopedia of Type Strains, Phase IV (KMG-IV): sequencing the most valuable type-strain genomes for metagenomic binning, comparative biology and taxonomic classification.</title>
        <authorList>
            <person name="Goeker M."/>
        </authorList>
    </citation>
    <scope>NUCLEOTIDE SEQUENCE [LARGE SCALE GENOMIC DNA]</scope>
    <source>
        <strain evidence="9 10">DSM 24436</strain>
    </source>
</reference>
<dbReference type="Gene3D" id="1.10.3720.10">
    <property type="entry name" value="MetI-like"/>
    <property type="match status" value="1"/>
</dbReference>
<feature type="transmembrane region" description="Helical" evidence="7">
    <location>
        <begin position="256"/>
        <end position="279"/>
    </location>
</feature>
<feature type="transmembrane region" description="Helical" evidence="7">
    <location>
        <begin position="125"/>
        <end position="146"/>
    </location>
</feature>
<comment type="similarity">
    <text evidence="7">Belongs to the binding-protein-dependent transport system permease family.</text>
</comment>
<keyword evidence="6 7" id="KW-0472">Membrane</keyword>
<dbReference type="PROSITE" id="PS50928">
    <property type="entry name" value="ABC_TM1"/>
    <property type="match status" value="1"/>
</dbReference>
<dbReference type="InterPro" id="IPR025966">
    <property type="entry name" value="OppC_N"/>
</dbReference>
<feature type="domain" description="ABC transmembrane type-1" evidence="8">
    <location>
        <begin position="83"/>
        <end position="279"/>
    </location>
</feature>
<feature type="transmembrane region" description="Helical" evidence="7">
    <location>
        <begin position="152"/>
        <end position="171"/>
    </location>
</feature>
<sequence>MKKQNSMGPWVMALKRFKKNKIALIGAFFLLVVILATLLVPVFSPHPLTDINVVMRYKAPQISHPFGTDQFGQDLFTRVMYGGRLSLILSAFSAVITITIGTLIGALSGYFGGWLDQLLMRLTELVHVLPLIPVLIAFTAIFNMGLPPLERMIVTMGIYGFLNFPSLARLVRGQIMVHKKSEFMNAADLLGLSKTSKIFRHLMPNIFGVIIASSAGIIANALLIELMLSFVGLGFPPPTPTWGNLIPNIRSSGISAYYWMWFFPVTLISLTVISINLMGEGLRLALDPKEEGR</sequence>
<evidence type="ECO:0000256" key="5">
    <source>
        <dbReference type="ARBA" id="ARBA00022989"/>
    </source>
</evidence>
<feature type="transmembrane region" description="Helical" evidence="7">
    <location>
        <begin position="87"/>
        <end position="113"/>
    </location>
</feature>
<protein>
    <submittedName>
        <fullName evidence="9">Peptide/nickel transport system permease protein</fullName>
    </submittedName>
</protein>
<evidence type="ECO:0000256" key="7">
    <source>
        <dbReference type="RuleBase" id="RU363032"/>
    </source>
</evidence>
<dbReference type="InterPro" id="IPR035906">
    <property type="entry name" value="MetI-like_sf"/>
</dbReference>
<dbReference type="PANTHER" id="PTHR43386:SF23">
    <property type="entry name" value="ABC TRANSPORTER"/>
    <property type="match status" value="1"/>
</dbReference>
<gene>
    <name evidence="9" type="ORF">JOC49_000201</name>
</gene>
<dbReference type="InterPro" id="IPR050366">
    <property type="entry name" value="BP-dependent_transpt_permease"/>
</dbReference>
<dbReference type="InterPro" id="IPR000515">
    <property type="entry name" value="MetI-like"/>
</dbReference>
<evidence type="ECO:0000256" key="6">
    <source>
        <dbReference type="ARBA" id="ARBA00023136"/>
    </source>
</evidence>
<evidence type="ECO:0000256" key="2">
    <source>
        <dbReference type="ARBA" id="ARBA00022448"/>
    </source>
</evidence>
<dbReference type="RefSeq" id="WP_204661278.1">
    <property type="nucleotide sequence ID" value="NZ_JAFBDT010000001.1"/>
</dbReference>
<evidence type="ECO:0000313" key="10">
    <source>
        <dbReference type="Proteomes" id="UP000767854"/>
    </source>
</evidence>
<dbReference type="PANTHER" id="PTHR43386">
    <property type="entry name" value="OLIGOPEPTIDE TRANSPORT SYSTEM PERMEASE PROTEIN APPC"/>
    <property type="match status" value="1"/>
</dbReference>
<dbReference type="Pfam" id="PF12911">
    <property type="entry name" value="OppC_N"/>
    <property type="match status" value="1"/>
</dbReference>
<evidence type="ECO:0000256" key="3">
    <source>
        <dbReference type="ARBA" id="ARBA00022475"/>
    </source>
</evidence>
<organism evidence="9 10">
    <name type="scientific">Fusibacter tunisiensis</name>
    <dbReference type="NCBI Taxonomy" id="1008308"/>
    <lineage>
        <taxon>Bacteria</taxon>
        <taxon>Bacillati</taxon>
        <taxon>Bacillota</taxon>
        <taxon>Clostridia</taxon>
        <taxon>Eubacteriales</taxon>
        <taxon>Eubacteriales Family XII. Incertae Sedis</taxon>
        <taxon>Fusibacter</taxon>
    </lineage>
</organism>
<comment type="subcellular location">
    <subcellularLocation>
        <location evidence="1 7">Cell membrane</location>
        <topology evidence="1 7">Multi-pass membrane protein</topology>
    </subcellularLocation>
</comment>
<dbReference type="SUPFAM" id="SSF161098">
    <property type="entry name" value="MetI-like"/>
    <property type="match status" value="1"/>
</dbReference>
<comment type="caution">
    <text evidence="9">The sequence shown here is derived from an EMBL/GenBank/DDBJ whole genome shotgun (WGS) entry which is preliminary data.</text>
</comment>
<keyword evidence="2 7" id="KW-0813">Transport</keyword>
<dbReference type="CDD" id="cd06261">
    <property type="entry name" value="TM_PBP2"/>
    <property type="match status" value="1"/>
</dbReference>
<keyword evidence="5 7" id="KW-1133">Transmembrane helix</keyword>
<evidence type="ECO:0000259" key="8">
    <source>
        <dbReference type="PROSITE" id="PS50928"/>
    </source>
</evidence>
<evidence type="ECO:0000256" key="4">
    <source>
        <dbReference type="ARBA" id="ARBA00022692"/>
    </source>
</evidence>
<proteinExistence type="inferred from homology"/>
<dbReference type="EMBL" id="JAFBDT010000001">
    <property type="protein sequence ID" value="MBM7560692.1"/>
    <property type="molecule type" value="Genomic_DNA"/>
</dbReference>
<name>A0ABS2MMR5_9FIRM</name>
<evidence type="ECO:0000313" key="9">
    <source>
        <dbReference type="EMBL" id="MBM7560692.1"/>
    </source>
</evidence>
<keyword evidence="10" id="KW-1185">Reference proteome</keyword>
<keyword evidence="4 7" id="KW-0812">Transmembrane</keyword>
<feature type="transmembrane region" description="Helical" evidence="7">
    <location>
        <begin position="206"/>
        <end position="236"/>
    </location>
</feature>
<accession>A0ABS2MMR5</accession>
<dbReference type="Proteomes" id="UP000767854">
    <property type="component" value="Unassembled WGS sequence"/>
</dbReference>
<dbReference type="Pfam" id="PF00528">
    <property type="entry name" value="BPD_transp_1"/>
    <property type="match status" value="1"/>
</dbReference>
<keyword evidence="3" id="KW-1003">Cell membrane</keyword>